<proteinExistence type="inferred from homology"/>
<dbReference type="GO" id="GO:0009251">
    <property type="term" value="P:glucan catabolic process"/>
    <property type="evidence" value="ECO:0007669"/>
    <property type="project" value="TreeGrafter"/>
</dbReference>
<evidence type="ECO:0000256" key="7">
    <source>
        <dbReference type="ARBA" id="ARBA00022729"/>
    </source>
</evidence>
<dbReference type="STRING" id="1296120.A0A1B9GNQ1"/>
<evidence type="ECO:0000256" key="2">
    <source>
        <dbReference type="ARBA" id="ARBA00004613"/>
    </source>
</evidence>
<evidence type="ECO:0000256" key="17">
    <source>
        <dbReference type="ARBA" id="ARBA00041808"/>
    </source>
</evidence>
<reference evidence="21" key="2">
    <citation type="submission" date="2013-12" db="EMBL/GenBank/DDBJ databases">
        <title>Evolution of pathogenesis and genome organization in the Tremellales.</title>
        <authorList>
            <person name="Cuomo C."/>
            <person name="Litvintseva A."/>
            <person name="Heitman J."/>
            <person name="Chen Y."/>
            <person name="Sun S."/>
            <person name="Springer D."/>
            <person name="Dromer F."/>
            <person name="Young S."/>
            <person name="Zeng Q."/>
            <person name="Chapman S."/>
            <person name="Gujja S."/>
            <person name="Saif S."/>
            <person name="Birren B."/>
        </authorList>
    </citation>
    <scope>NUCLEOTIDE SEQUENCE [LARGE SCALE GENOMIC DNA]</scope>
    <source>
        <strain evidence="21">BCC8398</strain>
    </source>
</reference>
<dbReference type="EC" id="3.2.1.21" evidence="5"/>
<dbReference type="Gene3D" id="3.20.20.300">
    <property type="entry name" value="Glycoside hydrolase, family 3, N-terminal domain"/>
    <property type="match status" value="1"/>
</dbReference>
<dbReference type="AlphaFoldDB" id="A0A1B9GNQ1"/>
<evidence type="ECO:0000256" key="13">
    <source>
        <dbReference type="ARBA" id="ARBA00024983"/>
    </source>
</evidence>
<dbReference type="Gene3D" id="3.40.50.1700">
    <property type="entry name" value="Glycoside hydrolase family 3 C-terminal domain"/>
    <property type="match status" value="1"/>
</dbReference>
<evidence type="ECO:0000256" key="6">
    <source>
        <dbReference type="ARBA" id="ARBA00022525"/>
    </source>
</evidence>
<keyword evidence="11" id="KW-0326">Glycosidase</keyword>
<protein>
    <recommendedName>
        <fullName evidence="14">Probable beta-glucosidase G</fullName>
        <ecNumber evidence="5">3.2.1.21</ecNumber>
    </recommendedName>
    <alternativeName>
        <fullName evidence="15">Beta-D-glucoside glucohydrolase G</fullName>
    </alternativeName>
    <alternativeName>
        <fullName evidence="16">Cellobiase G</fullName>
    </alternativeName>
    <alternativeName>
        <fullName evidence="17">Gentiobiase G</fullName>
    </alternativeName>
</protein>
<dbReference type="FunFam" id="3.20.20.300:FF:000002">
    <property type="entry name" value="Probable beta-glucosidase"/>
    <property type="match status" value="1"/>
</dbReference>
<organism evidence="20 21">
    <name type="scientific">Kwoniella heveanensis BCC8398</name>
    <dbReference type="NCBI Taxonomy" id="1296120"/>
    <lineage>
        <taxon>Eukaryota</taxon>
        <taxon>Fungi</taxon>
        <taxon>Dikarya</taxon>
        <taxon>Basidiomycota</taxon>
        <taxon>Agaricomycotina</taxon>
        <taxon>Tremellomycetes</taxon>
        <taxon>Tremellales</taxon>
        <taxon>Cryptococcaceae</taxon>
        <taxon>Kwoniella</taxon>
    </lineage>
</organism>
<dbReference type="EMBL" id="KV700129">
    <property type="protein sequence ID" value="OCF32682.1"/>
    <property type="molecule type" value="Genomic_DNA"/>
</dbReference>
<dbReference type="InterPro" id="IPR002772">
    <property type="entry name" value="Glyco_hydro_3_C"/>
</dbReference>
<evidence type="ECO:0000256" key="3">
    <source>
        <dbReference type="ARBA" id="ARBA00004987"/>
    </source>
</evidence>
<keyword evidence="6" id="KW-0964">Secreted</keyword>
<keyword evidence="8" id="KW-0378">Hydrolase</keyword>
<dbReference type="Pfam" id="PF14310">
    <property type="entry name" value="Fn3-like"/>
    <property type="match status" value="1"/>
</dbReference>
<evidence type="ECO:0000256" key="9">
    <source>
        <dbReference type="ARBA" id="ARBA00023180"/>
    </source>
</evidence>
<feature type="chain" id="PRO_5008627277" description="Probable beta-glucosidase G" evidence="18">
    <location>
        <begin position="21"/>
        <end position="755"/>
    </location>
</feature>
<reference evidence="20 21" key="1">
    <citation type="submission" date="2013-07" db="EMBL/GenBank/DDBJ databases">
        <title>The Genome Sequence of Cryptococcus heveanensis BCC8398.</title>
        <authorList>
            <consortium name="The Broad Institute Genome Sequencing Platform"/>
            <person name="Cuomo C."/>
            <person name="Litvintseva A."/>
            <person name="Chen Y."/>
            <person name="Heitman J."/>
            <person name="Sun S."/>
            <person name="Springer D."/>
            <person name="Dromer F."/>
            <person name="Young S.K."/>
            <person name="Zeng Q."/>
            <person name="Gargeya S."/>
            <person name="Fitzgerald M."/>
            <person name="Abouelleil A."/>
            <person name="Alvarado L."/>
            <person name="Berlin A.M."/>
            <person name="Chapman S.B."/>
            <person name="Dewar J."/>
            <person name="Goldberg J."/>
            <person name="Griggs A."/>
            <person name="Gujja S."/>
            <person name="Hansen M."/>
            <person name="Howarth C."/>
            <person name="Imamovic A."/>
            <person name="Larimer J."/>
            <person name="McCowan C."/>
            <person name="Murphy C."/>
            <person name="Pearson M."/>
            <person name="Priest M."/>
            <person name="Roberts A."/>
            <person name="Saif S."/>
            <person name="Shea T."/>
            <person name="Sykes S."/>
            <person name="Wortman J."/>
            <person name="Nusbaum C."/>
            <person name="Birren B."/>
        </authorList>
    </citation>
    <scope>NUCLEOTIDE SEQUENCE [LARGE SCALE GENOMIC DNA]</scope>
    <source>
        <strain evidence="20 21">BCC8398</strain>
    </source>
</reference>
<evidence type="ECO:0000259" key="19">
    <source>
        <dbReference type="SMART" id="SM01217"/>
    </source>
</evidence>
<dbReference type="PANTHER" id="PTHR42715:SF12">
    <property type="entry name" value="BETA-GLUCOSIDASE G-RELATED"/>
    <property type="match status" value="1"/>
</dbReference>
<evidence type="ECO:0000256" key="15">
    <source>
        <dbReference type="ARBA" id="ARBA00041276"/>
    </source>
</evidence>
<dbReference type="SUPFAM" id="SSF51445">
    <property type="entry name" value="(Trans)glycosidases"/>
    <property type="match status" value="1"/>
</dbReference>
<evidence type="ECO:0000256" key="14">
    <source>
        <dbReference type="ARBA" id="ARBA00039579"/>
    </source>
</evidence>
<gene>
    <name evidence="20" type="ORF">I316_05603</name>
</gene>
<dbReference type="SUPFAM" id="SSF52279">
    <property type="entry name" value="Beta-D-glucan exohydrolase, C-terminal domain"/>
    <property type="match status" value="1"/>
</dbReference>
<dbReference type="OrthoDB" id="416222at2759"/>
<dbReference type="PANTHER" id="PTHR42715">
    <property type="entry name" value="BETA-GLUCOSIDASE"/>
    <property type="match status" value="1"/>
</dbReference>
<comment type="pathway">
    <text evidence="3">Glycan metabolism; cellulose degradation.</text>
</comment>
<comment type="similarity">
    <text evidence="4">Belongs to the glycosyl hydrolase 3 family.</text>
</comment>
<keyword evidence="7 18" id="KW-0732">Signal</keyword>
<feature type="domain" description="Fibronectin type III-like" evidence="19">
    <location>
        <begin position="673"/>
        <end position="744"/>
    </location>
</feature>
<dbReference type="GO" id="GO:0008422">
    <property type="term" value="F:beta-glucosidase activity"/>
    <property type="evidence" value="ECO:0007669"/>
    <property type="project" value="UniProtKB-EC"/>
</dbReference>
<dbReference type="InterPro" id="IPR036881">
    <property type="entry name" value="Glyco_hydro_3_C_sf"/>
</dbReference>
<dbReference type="InterPro" id="IPR001764">
    <property type="entry name" value="Glyco_hydro_3_N"/>
</dbReference>
<evidence type="ECO:0000256" key="12">
    <source>
        <dbReference type="ARBA" id="ARBA00023326"/>
    </source>
</evidence>
<dbReference type="InterPro" id="IPR017853">
    <property type="entry name" value="GH"/>
</dbReference>
<accession>A0A1B9GNQ1</accession>
<dbReference type="SMART" id="SM01217">
    <property type="entry name" value="Fn3_like"/>
    <property type="match status" value="1"/>
</dbReference>
<comment type="function">
    <text evidence="13">Beta-glucosidases are one of a number of cellulolytic enzymes involved in the degradation of cellulosic biomass. Catalyzes the last step releasing glucose from the inhibitory cellobiose.</text>
</comment>
<name>A0A1B9GNQ1_9TREE</name>
<dbReference type="GO" id="GO:0005576">
    <property type="term" value="C:extracellular region"/>
    <property type="evidence" value="ECO:0007669"/>
    <property type="project" value="UniProtKB-SubCell"/>
</dbReference>
<dbReference type="InterPro" id="IPR013783">
    <property type="entry name" value="Ig-like_fold"/>
</dbReference>
<dbReference type="Pfam" id="PF01915">
    <property type="entry name" value="Glyco_hydro_3_C"/>
    <property type="match status" value="1"/>
</dbReference>
<keyword evidence="10" id="KW-0119">Carbohydrate metabolism</keyword>
<evidence type="ECO:0000313" key="20">
    <source>
        <dbReference type="EMBL" id="OCF32682.1"/>
    </source>
</evidence>
<feature type="signal peptide" evidence="18">
    <location>
        <begin position="1"/>
        <end position="20"/>
    </location>
</feature>
<evidence type="ECO:0000256" key="10">
    <source>
        <dbReference type="ARBA" id="ARBA00023277"/>
    </source>
</evidence>
<dbReference type="InterPro" id="IPR050288">
    <property type="entry name" value="Cellulose_deg_GH3"/>
</dbReference>
<dbReference type="Gene3D" id="2.60.40.10">
    <property type="entry name" value="Immunoglobulins"/>
    <property type="match status" value="1"/>
</dbReference>
<evidence type="ECO:0000256" key="8">
    <source>
        <dbReference type="ARBA" id="ARBA00022801"/>
    </source>
</evidence>
<comment type="subcellular location">
    <subcellularLocation>
        <location evidence="2">Secreted</location>
    </subcellularLocation>
</comment>
<evidence type="ECO:0000256" key="1">
    <source>
        <dbReference type="ARBA" id="ARBA00000448"/>
    </source>
</evidence>
<sequence length="755" mass="81541">MMIATSAWLLLVALSSPIVAQEASRSVSEAGFTSPAWSEGLWKARATVAEMTFDEKVNMTNGAATTKCGFELQGVPRLGINRLCFTGGPAGNTNSRFSSTFPATLTLAATWDRDLAHQRGFALGSEFKAQGVNGAGSIVVGPLGRSPYGGRNWESYSPDPYMTSVMVGQTVAGWGGSGCGGFIKHFIGNEQEYLRLGALWTDNGYVTDNITRIINDAIDDATMHEVYLAPFAEAVRFGAPGVMCSYNGVNGSLACENSQVLDLLKSELNFPGYVVTDFGAVFNGTAAAVAGTDFIAPGGADSVWANSFWRDAIDNGTVTESRLDDAVTRNLLAYYALAQDADDYPTPDFQRWVVNSSSIMTEIGKEALTLVKNSASESTGLPITKSVKSIGVFGDTGPRFVGNWPWTSITWDGGINATRHGGYQISGGDSGGSPPPFIVSPYEAIKPQPDGLLSAVEYPLAVDAARVQKAIVFVSSYAQEGYDRTTLKVRTDGDELIAKVASICNDTVVVVNTVGQIDMSAWADNDNVTAILFAYLPGMYGGDSLVPVLFGEESPSGHLPWTIARDISDYDSNTIYNNTYHPTTEFSEGELLDYRYFDKKGIEPLYEFGFGLSYTTFKMSDLKITANHIGDIAWIRETNEIFLNSTDLGQGLYDQSYEVNMTITNTGAMDAKAVAQLYISQPDNASPTRPLRTLKGFEKVMIPAGDSVEVQISVRNKDIAVWSTDHQGWYIQPGQFTLATGFSSRDLPLSTEIFM</sequence>
<dbReference type="InterPro" id="IPR026891">
    <property type="entry name" value="Fn3-like"/>
</dbReference>
<dbReference type="Proteomes" id="UP000092666">
    <property type="component" value="Unassembled WGS sequence"/>
</dbReference>
<keyword evidence="9" id="KW-0325">Glycoprotein</keyword>
<dbReference type="Pfam" id="PF00933">
    <property type="entry name" value="Glyco_hydro_3"/>
    <property type="match status" value="1"/>
</dbReference>
<keyword evidence="21" id="KW-1185">Reference proteome</keyword>
<evidence type="ECO:0000256" key="5">
    <source>
        <dbReference type="ARBA" id="ARBA00012744"/>
    </source>
</evidence>
<evidence type="ECO:0000313" key="21">
    <source>
        <dbReference type="Proteomes" id="UP000092666"/>
    </source>
</evidence>
<evidence type="ECO:0000256" key="11">
    <source>
        <dbReference type="ARBA" id="ARBA00023295"/>
    </source>
</evidence>
<evidence type="ECO:0000256" key="16">
    <source>
        <dbReference type="ARBA" id="ARBA00041601"/>
    </source>
</evidence>
<evidence type="ECO:0000256" key="18">
    <source>
        <dbReference type="SAM" id="SignalP"/>
    </source>
</evidence>
<keyword evidence="12" id="KW-0624">Polysaccharide degradation</keyword>
<dbReference type="InterPro" id="IPR036962">
    <property type="entry name" value="Glyco_hydro_3_N_sf"/>
</dbReference>
<dbReference type="PRINTS" id="PR00133">
    <property type="entry name" value="GLHYDRLASE3"/>
</dbReference>
<evidence type="ECO:0000256" key="4">
    <source>
        <dbReference type="ARBA" id="ARBA00005336"/>
    </source>
</evidence>
<comment type="catalytic activity">
    <reaction evidence="1">
        <text>Hydrolysis of terminal, non-reducing beta-D-glucosyl residues with release of beta-D-glucose.</text>
        <dbReference type="EC" id="3.2.1.21"/>
    </reaction>
</comment>